<dbReference type="Proteomes" id="UP000192276">
    <property type="component" value="Unassembled WGS sequence"/>
</dbReference>
<evidence type="ECO:0000256" key="1">
    <source>
        <dbReference type="ARBA" id="ARBA00004442"/>
    </source>
</evidence>
<keyword evidence="9" id="KW-1185">Reference proteome</keyword>
<dbReference type="Gene3D" id="1.25.40.390">
    <property type="match status" value="1"/>
</dbReference>
<comment type="caution">
    <text evidence="8">The sequence shown here is derived from an EMBL/GenBank/DDBJ whole genome shotgun (WGS) entry which is preliminary data.</text>
</comment>
<dbReference type="Pfam" id="PF14322">
    <property type="entry name" value="SusD-like_3"/>
    <property type="match status" value="1"/>
</dbReference>
<evidence type="ECO:0000256" key="3">
    <source>
        <dbReference type="ARBA" id="ARBA00022729"/>
    </source>
</evidence>
<dbReference type="GO" id="GO:0009279">
    <property type="term" value="C:cell outer membrane"/>
    <property type="evidence" value="ECO:0007669"/>
    <property type="project" value="UniProtKB-SubCell"/>
</dbReference>
<feature type="domain" description="SusD-like N-terminal" evidence="7">
    <location>
        <begin position="29"/>
        <end position="228"/>
    </location>
</feature>
<evidence type="ECO:0000259" key="7">
    <source>
        <dbReference type="Pfam" id="PF14322"/>
    </source>
</evidence>
<gene>
    <name evidence="8" type="ORF">A4R26_21440</name>
</gene>
<dbReference type="OrthoDB" id="653598at2"/>
<sequence length="456" mass="51322">MNNKPINLLTILPFSFMIICAACVKQSDLNKVPDSNLTVFKSVEDAQALLDNMIVMQETPALSEISADNFYIPDSGVFDKVELNTYLWKDDIFEGRKLAGDWYQPYRQVFYANTILDALPHLSGGKEQLGTHVKGAALFIRAYAFHNVALEFANLYDPATAASDMGIPLPLSPEPFAVPVRATVSETYKQIIRDASDAARYLPQAPDPLRKNRPSIPAAFALMARVYLSMSDYENAKLYADSCLMQYASLIDYNSIDTTLAYPFTANNAEVLYQSNLLSTTSMFYPGNCYIDSSLYRSFAIDDLRKYLFFSLDNSNLPVPRYSYTGNITRFSGLAVDEVILIRAECNARMYNLSDALQDLSGLMKSRWKNGSYTLPPLNTAKEILELILAERRKELLFRGIRLADIRRLNKQGASITLKRWFKQQAYTLSPGDKRYVLPIPPDVIAINSAVVQNPR</sequence>
<accession>A0A1V9FM07</accession>
<comment type="similarity">
    <text evidence="2">Belongs to the SusD family.</text>
</comment>
<organism evidence="8 9">
    <name type="scientific">Niastella populi</name>
    <dbReference type="NCBI Taxonomy" id="550983"/>
    <lineage>
        <taxon>Bacteria</taxon>
        <taxon>Pseudomonadati</taxon>
        <taxon>Bacteroidota</taxon>
        <taxon>Chitinophagia</taxon>
        <taxon>Chitinophagales</taxon>
        <taxon>Chitinophagaceae</taxon>
        <taxon>Niastella</taxon>
    </lineage>
</organism>
<reference evidence="9" key="1">
    <citation type="submission" date="2016-04" db="EMBL/GenBank/DDBJ databases">
        <authorList>
            <person name="Chen L."/>
            <person name="Zhuang W."/>
            <person name="Wang G."/>
        </authorList>
    </citation>
    <scope>NUCLEOTIDE SEQUENCE [LARGE SCALE GENOMIC DNA]</scope>
    <source>
        <strain evidence="9">208</strain>
    </source>
</reference>
<dbReference type="InterPro" id="IPR012944">
    <property type="entry name" value="SusD_RagB_dom"/>
</dbReference>
<dbReference type="EMBL" id="LWBP01000178">
    <property type="protein sequence ID" value="OQP59383.1"/>
    <property type="molecule type" value="Genomic_DNA"/>
</dbReference>
<evidence type="ECO:0000313" key="8">
    <source>
        <dbReference type="EMBL" id="OQP59383.1"/>
    </source>
</evidence>
<evidence type="ECO:0000259" key="6">
    <source>
        <dbReference type="Pfam" id="PF07980"/>
    </source>
</evidence>
<dbReference type="InterPro" id="IPR033985">
    <property type="entry name" value="SusD-like_N"/>
</dbReference>
<protein>
    <recommendedName>
        <fullName evidence="10">RagB/SusD family nutrient uptake outer membrane protein</fullName>
    </recommendedName>
</protein>
<evidence type="ECO:0008006" key="10">
    <source>
        <dbReference type="Google" id="ProtNLM"/>
    </source>
</evidence>
<feature type="domain" description="RagB/SusD" evidence="6">
    <location>
        <begin position="338"/>
        <end position="455"/>
    </location>
</feature>
<keyword evidence="3" id="KW-0732">Signal</keyword>
<dbReference type="AlphaFoldDB" id="A0A1V9FM07"/>
<dbReference type="RefSeq" id="WP_081164634.1">
    <property type="nucleotide sequence ID" value="NZ_LWBP01000178.1"/>
</dbReference>
<evidence type="ECO:0000256" key="4">
    <source>
        <dbReference type="ARBA" id="ARBA00023136"/>
    </source>
</evidence>
<keyword evidence="5" id="KW-0998">Cell outer membrane</keyword>
<dbReference type="InterPro" id="IPR011990">
    <property type="entry name" value="TPR-like_helical_dom_sf"/>
</dbReference>
<dbReference type="STRING" id="550983.A4R26_21440"/>
<proteinExistence type="inferred from homology"/>
<evidence type="ECO:0000256" key="5">
    <source>
        <dbReference type="ARBA" id="ARBA00023237"/>
    </source>
</evidence>
<keyword evidence="4" id="KW-0472">Membrane</keyword>
<name>A0A1V9FM07_9BACT</name>
<evidence type="ECO:0000256" key="2">
    <source>
        <dbReference type="ARBA" id="ARBA00006275"/>
    </source>
</evidence>
<comment type="subcellular location">
    <subcellularLocation>
        <location evidence="1">Cell outer membrane</location>
    </subcellularLocation>
</comment>
<evidence type="ECO:0000313" key="9">
    <source>
        <dbReference type="Proteomes" id="UP000192276"/>
    </source>
</evidence>
<dbReference type="SUPFAM" id="SSF48452">
    <property type="entry name" value="TPR-like"/>
    <property type="match status" value="1"/>
</dbReference>
<dbReference type="Pfam" id="PF07980">
    <property type="entry name" value="SusD_RagB"/>
    <property type="match status" value="1"/>
</dbReference>